<dbReference type="Gene3D" id="1.10.10.60">
    <property type="entry name" value="Homeodomain-like"/>
    <property type="match status" value="1"/>
</dbReference>
<keyword evidence="3" id="KW-0804">Transcription</keyword>
<dbReference type="PANTHER" id="PTHR30055">
    <property type="entry name" value="HTH-TYPE TRANSCRIPTIONAL REGULATOR RUTR"/>
    <property type="match status" value="1"/>
</dbReference>
<dbReference type="InterPro" id="IPR001647">
    <property type="entry name" value="HTH_TetR"/>
</dbReference>
<dbReference type="InterPro" id="IPR036271">
    <property type="entry name" value="Tet_transcr_reg_TetR-rel_C_sf"/>
</dbReference>
<sequence>MPAKKGAAEKGGAEKRPAEKDGRRRDANATRAAILESARSAFIASGYEGAGVREIAEGAGVTAMLINRYFGSKEGLFAEVLSTANQRPIIATPETLSAPDRAARIASALLKVTEPEATALDGFLIMLRSISNERAVDIARQVVESHHQKNVTEALSGPDAGQRAALLMSLVAGVQIMRQVVGLEALNKGHDAELERLLGDLVARLVDE</sequence>
<feature type="region of interest" description="Disordered" evidence="5">
    <location>
        <begin position="1"/>
        <end position="28"/>
    </location>
</feature>
<evidence type="ECO:0000256" key="5">
    <source>
        <dbReference type="SAM" id="MobiDB-lite"/>
    </source>
</evidence>
<dbReference type="Pfam" id="PF00440">
    <property type="entry name" value="TetR_N"/>
    <property type="match status" value="1"/>
</dbReference>
<evidence type="ECO:0000313" key="8">
    <source>
        <dbReference type="Proteomes" id="UP001214094"/>
    </source>
</evidence>
<dbReference type="EMBL" id="CP121308">
    <property type="protein sequence ID" value="WFP89051.1"/>
    <property type="molecule type" value="Genomic_DNA"/>
</dbReference>
<proteinExistence type="predicted"/>
<name>A0ABY8HBC2_ENSAD</name>
<evidence type="ECO:0000256" key="3">
    <source>
        <dbReference type="ARBA" id="ARBA00023163"/>
    </source>
</evidence>
<dbReference type="InterPro" id="IPR009057">
    <property type="entry name" value="Homeodomain-like_sf"/>
</dbReference>
<dbReference type="Proteomes" id="UP001214094">
    <property type="component" value="Chromosome"/>
</dbReference>
<protein>
    <submittedName>
        <fullName evidence="7">TetR family transcriptional regulator</fullName>
    </submittedName>
</protein>
<dbReference type="InterPro" id="IPR041678">
    <property type="entry name" value="TetR_C_16"/>
</dbReference>
<feature type="domain" description="HTH tetR-type" evidence="6">
    <location>
        <begin position="28"/>
        <end position="88"/>
    </location>
</feature>
<dbReference type="Gene3D" id="1.10.357.10">
    <property type="entry name" value="Tetracycline Repressor, domain 2"/>
    <property type="match status" value="1"/>
</dbReference>
<dbReference type="PANTHER" id="PTHR30055:SF234">
    <property type="entry name" value="HTH-TYPE TRANSCRIPTIONAL REGULATOR BETI"/>
    <property type="match status" value="1"/>
</dbReference>
<accession>A0ABY8HBC2</accession>
<keyword evidence="2 4" id="KW-0238">DNA-binding</keyword>
<keyword evidence="8" id="KW-1185">Reference proteome</keyword>
<dbReference type="PROSITE" id="PS50977">
    <property type="entry name" value="HTH_TETR_2"/>
    <property type="match status" value="1"/>
</dbReference>
<evidence type="ECO:0000256" key="2">
    <source>
        <dbReference type="ARBA" id="ARBA00023125"/>
    </source>
</evidence>
<feature type="DNA-binding region" description="H-T-H motif" evidence="4">
    <location>
        <begin position="51"/>
        <end position="70"/>
    </location>
</feature>
<evidence type="ECO:0000256" key="1">
    <source>
        <dbReference type="ARBA" id="ARBA00023015"/>
    </source>
</evidence>
<dbReference type="Pfam" id="PF17920">
    <property type="entry name" value="TetR_C_16"/>
    <property type="match status" value="1"/>
</dbReference>
<dbReference type="RefSeq" id="WP_063979478.1">
    <property type="nucleotide sequence ID" value="NZ_CP015880.1"/>
</dbReference>
<dbReference type="SUPFAM" id="SSF48498">
    <property type="entry name" value="Tetracyclin repressor-like, C-terminal domain"/>
    <property type="match status" value="1"/>
</dbReference>
<organism evidence="7 8">
    <name type="scientific">Ensifer adhaerens</name>
    <name type="common">Sinorhizobium morelense</name>
    <dbReference type="NCBI Taxonomy" id="106592"/>
    <lineage>
        <taxon>Bacteria</taxon>
        <taxon>Pseudomonadati</taxon>
        <taxon>Pseudomonadota</taxon>
        <taxon>Alphaproteobacteria</taxon>
        <taxon>Hyphomicrobiales</taxon>
        <taxon>Rhizobiaceae</taxon>
        <taxon>Sinorhizobium/Ensifer group</taxon>
        <taxon>Ensifer</taxon>
    </lineage>
</organism>
<reference evidence="7 8" key="1">
    <citation type="submission" date="2023-03" db="EMBL/GenBank/DDBJ databases">
        <title>Comparative genome and transcriptome analysis combination mining strategies for increasing vitamin B12 production of Ensifer adhaerens strain.</title>
        <authorList>
            <person name="Yongheng L."/>
        </authorList>
    </citation>
    <scope>NUCLEOTIDE SEQUENCE [LARGE SCALE GENOMIC DNA]</scope>
    <source>
        <strain evidence="7 8">Casida A-T305</strain>
    </source>
</reference>
<evidence type="ECO:0000256" key="4">
    <source>
        <dbReference type="PROSITE-ProRule" id="PRU00335"/>
    </source>
</evidence>
<gene>
    <name evidence="7" type="ORF">P4B07_10715</name>
</gene>
<evidence type="ECO:0000259" key="6">
    <source>
        <dbReference type="PROSITE" id="PS50977"/>
    </source>
</evidence>
<dbReference type="PRINTS" id="PR00455">
    <property type="entry name" value="HTHTETR"/>
</dbReference>
<dbReference type="InterPro" id="IPR050109">
    <property type="entry name" value="HTH-type_TetR-like_transc_reg"/>
</dbReference>
<dbReference type="GeneID" id="29517077"/>
<keyword evidence="1" id="KW-0805">Transcription regulation</keyword>
<evidence type="ECO:0000313" key="7">
    <source>
        <dbReference type="EMBL" id="WFP89051.1"/>
    </source>
</evidence>
<dbReference type="SUPFAM" id="SSF46689">
    <property type="entry name" value="Homeodomain-like"/>
    <property type="match status" value="1"/>
</dbReference>